<evidence type="ECO:0000256" key="9">
    <source>
        <dbReference type="ARBA" id="ARBA00023242"/>
    </source>
</evidence>
<dbReference type="GO" id="GO:0000981">
    <property type="term" value="F:DNA-binding transcription factor activity, RNA polymerase II-specific"/>
    <property type="evidence" value="ECO:0007669"/>
    <property type="project" value="TreeGrafter"/>
</dbReference>
<evidence type="ECO:0000256" key="2">
    <source>
        <dbReference type="ARBA" id="ARBA00004496"/>
    </source>
</evidence>
<sequence length="963" mass="106837">MSFLYNDPDRQVDSEEFDFSALFDNSHDEDFATKDAEHVACSHNDIVSSGIGYSTMDAPHYGPQSCNSVTSAVLTEEHLSEYGHVDNREFKYYLEPAKPPASSGVESPRIEITPSPGLFYAASHPGGPREQYSPVASRSTLPVPGPENNAYRDPFSPASSASSTSCHSYVSHEYGISPQTSPVTSPCVSPKNGGSNEHQVQAPHHSPRTSPANSPTTHIENWHGPRSPSPSPRQSSRSSSPIGKRRYSCDRSRTPSPQASPRVITRDEPTFHPCSNASLAEAMSTLTTDSNNDSGEIWGKARIVDLPPPTSLKTDMTRSEKHPMFSMTDFLEIAGTCHELKKDIYNPETVFLMPPHPLHWSKPKPLCGIASLPPLEWQLPCQSGQYELEIEVQPKPHHRAHYETEGSRGAVKSPSGCHPVVQLHGYVDNKPLSLQIFIGTADDRLLRPHAFYQVHRITGKTVSTTSYEKICGNTKVLEIPLLPENNMKAIIDCAGILKLRNADIELRKGETDIGRKNTRVRLVFRVHIPQPNGMFVSLQAASNPIECSQRSAHELPMVEKHNIDSCLVMGGQQMILNGQNFTPESKVLFTEKTHDGQQMWEVEATVDKDKSQPNILFVEIPRYQNQLIHTPAKVSFCVVNGKRKKSQPQRFTYLPAVPIIKTEPSDECEATLIHSAHREAMSQLYYASQGMTPVMVGDPTSSYGAPCRPGVSPPDSRYQQHNPSGAMYQRCKSGSPSQLGYQSSPVMVSSIPTIQDGHRSVLVHPGSPGQPGMLHHSPVNQSSIMIHHSSNNQHSSSMLHNSPTHHQSSMIQHSPNSQQLLPMIHHSPNSQQLRYCSHQDYQHQVYLENDAHVPTVQAATPQAAHHMQRNSPTHYPAVIQQQHSSHAVQKTSKNGPSPSQLASLTLAQQESEKEAISTEVTVKQEPQNLDQAYLDDETTWDFFQRLEHFNKVCREDLISDAFE</sequence>
<reference evidence="13" key="1">
    <citation type="journal article" date="2006" name="Science">
        <title>Ancient noncoding elements conserved in the human genome.</title>
        <authorList>
            <person name="Venkatesh B."/>
            <person name="Kirkness E.F."/>
            <person name="Loh Y.H."/>
            <person name="Halpern A.L."/>
            <person name="Lee A.P."/>
            <person name="Johnson J."/>
            <person name="Dandona N."/>
            <person name="Viswanathan L.D."/>
            <person name="Tay A."/>
            <person name="Venter J.C."/>
            <person name="Strausberg R.L."/>
            <person name="Brenner S."/>
        </authorList>
    </citation>
    <scope>NUCLEOTIDE SEQUENCE [LARGE SCALE GENOMIC DNA]</scope>
</reference>
<dbReference type="FunFam" id="2.60.40.340:FF:000001">
    <property type="entry name" value="Nuclear factor of activated T-cells, cytoplasmic, calcineurin-dependent 2"/>
    <property type="match status" value="1"/>
</dbReference>
<dbReference type="SMART" id="SM00429">
    <property type="entry name" value="IPT"/>
    <property type="match status" value="1"/>
</dbReference>
<evidence type="ECO:0000256" key="7">
    <source>
        <dbReference type="ARBA" id="ARBA00023125"/>
    </source>
</evidence>
<feature type="region of interest" description="Disordered" evidence="10">
    <location>
        <begin position="177"/>
        <end position="269"/>
    </location>
</feature>
<dbReference type="CDD" id="cd07881">
    <property type="entry name" value="RHD-n_NFAT"/>
    <property type="match status" value="1"/>
</dbReference>
<dbReference type="Proteomes" id="UP000314986">
    <property type="component" value="Unassembled WGS sequence"/>
</dbReference>
<evidence type="ECO:0000313" key="12">
    <source>
        <dbReference type="Ensembl" id="ENSCMIP00000032041.1"/>
    </source>
</evidence>
<dbReference type="Gene3D" id="2.60.40.340">
    <property type="entry name" value="Rel homology domain (RHD), DNA-binding domain"/>
    <property type="match status" value="1"/>
</dbReference>
<dbReference type="SUPFAM" id="SSF81296">
    <property type="entry name" value="E set domains"/>
    <property type="match status" value="1"/>
</dbReference>
<dbReference type="PROSITE" id="PS50254">
    <property type="entry name" value="REL_2"/>
    <property type="match status" value="1"/>
</dbReference>
<dbReference type="InterPro" id="IPR032397">
    <property type="entry name" value="RHD_dimer"/>
</dbReference>
<dbReference type="InterPro" id="IPR008967">
    <property type="entry name" value="p53-like_TF_DNA-bd_sf"/>
</dbReference>
<accession>A0A4W3IXG0</accession>
<dbReference type="AlphaFoldDB" id="A0A4W3IXG0"/>
<keyword evidence="7" id="KW-0238">DNA-binding</keyword>
<keyword evidence="4" id="KW-0597">Phosphoprotein</keyword>
<organism evidence="12 13">
    <name type="scientific">Callorhinchus milii</name>
    <name type="common">Ghost shark</name>
    <dbReference type="NCBI Taxonomy" id="7868"/>
    <lineage>
        <taxon>Eukaryota</taxon>
        <taxon>Metazoa</taxon>
        <taxon>Chordata</taxon>
        <taxon>Craniata</taxon>
        <taxon>Vertebrata</taxon>
        <taxon>Chondrichthyes</taxon>
        <taxon>Holocephali</taxon>
        <taxon>Chimaeriformes</taxon>
        <taxon>Callorhinchidae</taxon>
        <taxon>Callorhinchus</taxon>
    </lineage>
</organism>
<dbReference type="Ensembl" id="ENSCMIT00000032528.1">
    <property type="protein sequence ID" value="ENSCMIP00000032041.1"/>
    <property type="gene ID" value="ENSCMIG00000013708.1"/>
</dbReference>
<dbReference type="FunFam" id="2.60.40.10:FF:000040">
    <property type="entry name" value="Nuclear factor of activated T-cells, cytoplasmic, calcineurin-dependent 2"/>
    <property type="match status" value="1"/>
</dbReference>
<protein>
    <recommendedName>
        <fullName evidence="11">RHD domain-containing protein</fullName>
    </recommendedName>
</protein>
<evidence type="ECO:0000256" key="10">
    <source>
        <dbReference type="SAM" id="MobiDB-lite"/>
    </source>
</evidence>
<dbReference type="InterPro" id="IPR002909">
    <property type="entry name" value="IPT_dom"/>
</dbReference>
<evidence type="ECO:0000256" key="6">
    <source>
        <dbReference type="ARBA" id="ARBA00023015"/>
    </source>
</evidence>
<comment type="subcellular location">
    <subcellularLocation>
        <location evidence="2">Cytoplasm</location>
    </subcellularLocation>
    <subcellularLocation>
        <location evidence="1">Nucleus</location>
    </subcellularLocation>
</comment>
<dbReference type="InterPro" id="IPR013783">
    <property type="entry name" value="Ig-like_fold"/>
</dbReference>
<dbReference type="GO" id="GO:0033173">
    <property type="term" value="P:calcineurin-NFAT signaling cascade"/>
    <property type="evidence" value="ECO:0007669"/>
    <property type="project" value="TreeGrafter"/>
</dbReference>
<dbReference type="GeneTree" id="ENSGT00940000156230"/>
<dbReference type="GO" id="GO:0005737">
    <property type="term" value="C:cytoplasm"/>
    <property type="evidence" value="ECO:0007669"/>
    <property type="project" value="UniProtKB-SubCell"/>
</dbReference>
<dbReference type="InterPro" id="IPR008366">
    <property type="entry name" value="NFAT"/>
</dbReference>
<name>A0A4W3IXG0_CALMI</name>
<feature type="compositionally biased region" description="Polar residues" evidence="10">
    <location>
        <begin position="732"/>
        <end position="742"/>
    </location>
</feature>
<dbReference type="InterPro" id="IPR037059">
    <property type="entry name" value="RHD_DNA_bind_dom_sf"/>
</dbReference>
<dbReference type="FunCoup" id="A0A4W3IXG0">
    <property type="interactions" value="139"/>
</dbReference>
<evidence type="ECO:0000259" key="11">
    <source>
        <dbReference type="PROSITE" id="PS50254"/>
    </source>
</evidence>
<gene>
    <name evidence="12" type="primary">nfatc2a</name>
</gene>
<evidence type="ECO:0000256" key="8">
    <source>
        <dbReference type="ARBA" id="ARBA00023163"/>
    </source>
</evidence>
<feature type="domain" description="RHD" evidence="11">
    <location>
        <begin position="370"/>
        <end position="552"/>
    </location>
</feature>
<reference evidence="12" key="4">
    <citation type="submission" date="2025-08" db="UniProtKB">
        <authorList>
            <consortium name="Ensembl"/>
        </authorList>
    </citation>
    <scope>IDENTIFICATION</scope>
</reference>
<proteinExistence type="predicted"/>
<feature type="compositionally biased region" description="Polar residues" evidence="10">
    <location>
        <begin position="208"/>
        <end position="219"/>
    </location>
</feature>
<feature type="region of interest" description="Disordered" evidence="10">
    <location>
        <begin position="880"/>
        <end position="920"/>
    </location>
</feature>
<keyword evidence="9" id="KW-0539">Nucleus</keyword>
<keyword evidence="8" id="KW-0804">Transcription</keyword>
<keyword evidence="13" id="KW-1185">Reference proteome</keyword>
<dbReference type="Gene3D" id="2.60.40.10">
    <property type="entry name" value="Immunoglobulins"/>
    <property type="match status" value="1"/>
</dbReference>
<evidence type="ECO:0000313" key="13">
    <source>
        <dbReference type="Proteomes" id="UP000314986"/>
    </source>
</evidence>
<dbReference type="OMA" id="PAIPICX"/>
<keyword evidence="3" id="KW-0963">Cytoplasm</keyword>
<dbReference type="GO" id="GO:0000978">
    <property type="term" value="F:RNA polymerase II cis-regulatory region sequence-specific DNA binding"/>
    <property type="evidence" value="ECO:0007669"/>
    <property type="project" value="TreeGrafter"/>
</dbReference>
<dbReference type="PANTHER" id="PTHR12533">
    <property type="entry name" value="NFAT"/>
    <property type="match status" value="1"/>
</dbReference>
<feature type="compositionally biased region" description="Polar residues" evidence="10">
    <location>
        <begin position="177"/>
        <end position="199"/>
    </location>
</feature>
<evidence type="ECO:0000256" key="5">
    <source>
        <dbReference type="ARBA" id="ARBA00022737"/>
    </source>
</evidence>
<dbReference type="PRINTS" id="PR01789">
    <property type="entry name" value="NUCFACTORATC"/>
</dbReference>
<feature type="region of interest" description="Disordered" evidence="10">
    <location>
        <begin position="116"/>
        <end position="164"/>
    </location>
</feature>
<dbReference type="InterPro" id="IPR014756">
    <property type="entry name" value="Ig_E-set"/>
</dbReference>
<feature type="region of interest" description="Disordered" evidence="10">
    <location>
        <begin position="709"/>
        <end position="742"/>
    </location>
</feature>
<dbReference type="Pfam" id="PF16179">
    <property type="entry name" value="RHD_dimer"/>
    <property type="match status" value="1"/>
</dbReference>
<dbReference type="STRING" id="7868.ENSCMIP00000032041"/>
<keyword evidence="6" id="KW-0805">Transcription regulation</keyword>
<dbReference type="InterPro" id="IPR011539">
    <property type="entry name" value="RHD_DNA_bind_dom"/>
</dbReference>
<dbReference type="GO" id="GO:0005667">
    <property type="term" value="C:transcription regulator complex"/>
    <property type="evidence" value="ECO:0007669"/>
    <property type="project" value="TreeGrafter"/>
</dbReference>
<keyword evidence="5" id="KW-0677">Repeat</keyword>
<dbReference type="PANTHER" id="PTHR12533:SF4">
    <property type="entry name" value="NUCLEAR FACTOR OF ACTIVATED T-CELLS, CYTOPLASMIC 2"/>
    <property type="match status" value="1"/>
</dbReference>
<feature type="region of interest" description="Disordered" evidence="10">
    <location>
        <begin position="791"/>
        <end position="811"/>
    </location>
</feature>
<dbReference type="Pfam" id="PF00554">
    <property type="entry name" value="RHD_DNA_bind"/>
    <property type="match status" value="1"/>
</dbReference>
<feature type="compositionally biased region" description="Low complexity" evidence="10">
    <location>
        <begin position="232"/>
        <end position="241"/>
    </location>
</feature>
<feature type="compositionally biased region" description="Polar residues" evidence="10">
    <location>
        <begin position="880"/>
        <end position="909"/>
    </location>
</feature>
<evidence type="ECO:0000256" key="3">
    <source>
        <dbReference type="ARBA" id="ARBA00022490"/>
    </source>
</evidence>
<evidence type="ECO:0000256" key="1">
    <source>
        <dbReference type="ARBA" id="ARBA00004123"/>
    </source>
</evidence>
<dbReference type="GO" id="GO:0005634">
    <property type="term" value="C:nucleus"/>
    <property type="evidence" value="ECO:0007669"/>
    <property type="project" value="UniProtKB-SubCell"/>
</dbReference>
<reference evidence="12" key="5">
    <citation type="submission" date="2025-09" db="UniProtKB">
        <authorList>
            <consortium name="Ensembl"/>
        </authorList>
    </citation>
    <scope>IDENTIFICATION</scope>
</reference>
<feature type="compositionally biased region" description="Low complexity" evidence="10">
    <location>
        <begin position="791"/>
        <end position="802"/>
    </location>
</feature>
<evidence type="ECO:0000256" key="4">
    <source>
        <dbReference type="ARBA" id="ARBA00022553"/>
    </source>
</evidence>
<dbReference type="SUPFAM" id="SSF49417">
    <property type="entry name" value="p53-like transcription factors"/>
    <property type="match status" value="1"/>
</dbReference>
<dbReference type="InParanoid" id="A0A4W3IXG0"/>
<reference evidence="13" key="3">
    <citation type="journal article" date="2014" name="Nature">
        <title>Elephant shark genome provides unique insights into gnathostome evolution.</title>
        <authorList>
            <consortium name="International Elephant Shark Genome Sequencing Consortium"/>
            <person name="Venkatesh B."/>
            <person name="Lee A.P."/>
            <person name="Ravi V."/>
            <person name="Maurya A.K."/>
            <person name="Lian M.M."/>
            <person name="Swann J.B."/>
            <person name="Ohta Y."/>
            <person name="Flajnik M.F."/>
            <person name="Sutoh Y."/>
            <person name="Kasahara M."/>
            <person name="Hoon S."/>
            <person name="Gangu V."/>
            <person name="Roy S.W."/>
            <person name="Irimia M."/>
            <person name="Korzh V."/>
            <person name="Kondrychyn I."/>
            <person name="Lim Z.W."/>
            <person name="Tay B.H."/>
            <person name="Tohari S."/>
            <person name="Kong K.W."/>
            <person name="Ho S."/>
            <person name="Lorente-Galdos B."/>
            <person name="Quilez J."/>
            <person name="Marques-Bonet T."/>
            <person name="Raney B.J."/>
            <person name="Ingham P.W."/>
            <person name="Tay A."/>
            <person name="Hillier L.W."/>
            <person name="Minx P."/>
            <person name="Boehm T."/>
            <person name="Wilson R.K."/>
            <person name="Brenner S."/>
            <person name="Warren W.C."/>
        </authorList>
    </citation>
    <scope>NUCLEOTIDE SEQUENCE [LARGE SCALE GENOMIC DNA]</scope>
</reference>
<reference evidence="13" key="2">
    <citation type="journal article" date="2007" name="PLoS Biol.">
        <title>Survey sequencing and comparative analysis of the elephant shark (Callorhinchus milii) genome.</title>
        <authorList>
            <person name="Venkatesh B."/>
            <person name="Kirkness E.F."/>
            <person name="Loh Y.H."/>
            <person name="Halpern A.L."/>
            <person name="Lee A.P."/>
            <person name="Johnson J."/>
            <person name="Dandona N."/>
            <person name="Viswanathan L.D."/>
            <person name="Tay A."/>
            <person name="Venter J.C."/>
            <person name="Strausberg R.L."/>
            <person name="Brenner S."/>
        </authorList>
    </citation>
    <scope>NUCLEOTIDE SEQUENCE [LARGE SCALE GENOMIC DNA]</scope>
</reference>